<evidence type="ECO:0000256" key="2">
    <source>
        <dbReference type="SAM" id="SignalP"/>
    </source>
</evidence>
<dbReference type="EMBL" id="QGSV01000438">
    <property type="protein sequence ID" value="PWU43472.1"/>
    <property type="molecule type" value="Genomic_DNA"/>
</dbReference>
<dbReference type="PANTHER" id="PTHR22990:SF15">
    <property type="entry name" value="F-BOX ONLY PROTEIN 10"/>
    <property type="match status" value="1"/>
</dbReference>
<organism evidence="4 5">
    <name type="scientific">Micromonospora globispora</name>
    <dbReference type="NCBI Taxonomy" id="1450148"/>
    <lineage>
        <taxon>Bacteria</taxon>
        <taxon>Bacillati</taxon>
        <taxon>Actinomycetota</taxon>
        <taxon>Actinomycetes</taxon>
        <taxon>Micromonosporales</taxon>
        <taxon>Micromonosporaceae</taxon>
        <taxon>Micromonospora</taxon>
    </lineage>
</organism>
<dbReference type="Proteomes" id="UP000245683">
    <property type="component" value="Unassembled WGS sequence"/>
</dbReference>
<dbReference type="OrthoDB" id="4325194at2"/>
<keyword evidence="5" id="KW-1185">Reference proteome</keyword>
<reference evidence="5" key="1">
    <citation type="submission" date="2018-05" db="EMBL/GenBank/DDBJ databases">
        <title>Micromonospora globispora sp. nov. and Micromonospora rugosa sp. nov., isolated from marine sediment.</title>
        <authorList>
            <person name="Carro L."/>
            <person name="Aysel V."/>
            <person name="Cetin D."/>
            <person name="Igual J.M."/>
            <person name="Klenk H.-P."/>
            <person name="Trujillo M.E."/>
            <person name="Sahin N."/>
        </authorList>
    </citation>
    <scope>NUCLEOTIDE SEQUENCE [LARGE SCALE GENOMIC DNA]</scope>
    <source>
        <strain evidence="5">S2904</strain>
    </source>
</reference>
<gene>
    <name evidence="4" type="ORF">DLJ46_31460</name>
</gene>
<dbReference type="PANTHER" id="PTHR22990">
    <property type="entry name" value="F-BOX ONLY PROTEIN"/>
    <property type="match status" value="1"/>
</dbReference>
<keyword evidence="1" id="KW-0677">Repeat</keyword>
<evidence type="ECO:0000256" key="1">
    <source>
        <dbReference type="ARBA" id="ARBA00022737"/>
    </source>
</evidence>
<dbReference type="RefSeq" id="WP_109948109.1">
    <property type="nucleotide sequence ID" value="NZ_QGSU01000506.1"/>
</dbReference>
<evidence type="ECO:0000313" key="5">
    <source>
        <dbReference type="Proteomes" id="UP000245683"/>
    </source>
</evidence>
<name>A0A317JVL5_9ACTN</name>
<dbReference type="AlphaFoldDB" id="A0A317JVL5"/>
<dbReference type="SUPFAM" id="SSF51126">
    <property type="entry name" value="Pectin lyase-like"/>
    <property type="match status" value="1"/>
</dbReference>
<evidence type="ECO:0000313" key="4">
    <source>
        <dbReference type="EMBL" id="PWU43472.1"/>
    </source>
</evidence>
<dbReference type="Pfam" id="PF05048">
    <property type="entry name" value="NosD"/>
    <property type="match status" value="1"/>
</dbReference>
<comment type="caution">
    <text evidence="4">The sequence shown here is derived from an EMBL/GenBank/DDBJ whole genome shotgun (WGS) entry which is preliminary data.</text>
</comment>
<dbReference type="SMART" id="SM00710">
    <property type="entry name" value="PbH1"/>
    <property type="match status" value="7"/>
</dbReference>
<dbReference type="InterPro" id="IPR011050">
    <property type="entry name" value="Pectin_lyase_fold/virulence"/>
</dbReference>
<dbReference type="Gene3D" id="2.160.20.10">
    <property type="entry name" value="Single-stranded right-handed beta-helix, Pectin lyase-like"/>
    <property type="match status" value="2"/>
</dbReference>
<dbReference type="InterPro" id="IPR051550">
    <property type="entry name" value="SCF-Subunits/Alg-Epimerases"/>
</dbReference>
<feature type="signal peptide" evidence="2">
    <location>
        <begin position="1"/>
        <end position="24"/>
    </location>
</feature>
<feature type="domain" description="Periplasmic copper-binding protein NosD beta helix" evidence="3">
    <location>
        <begin position="215"/>
        <end position="401"/>
    </location>
</feature>
<sequence length="441" mass="46566">MKKTAVTSLVALGAMMLLPGNAAAATTPRVVVDDDRAQCVDADYTSISKAVHEAPAGAVVQVCPGRYREWVTVDKPLTIRGQLDEVEALDCFDPTPSQLDDLDPTRFAIVEPPDESETSLFSLAADNVELAGFVLQGLYRPTPTLVDGFTMYTPAVAASSGYSGYQIHHNLIRKNTFGIELGSNGTTQSRAHHNCLRENRWALANQRQLLKGARIDHNSTFRTQGIAYEIGWAYAGTERLTLDHNASRGDLNGYRVENTAGTLIDQNTVEAGGRGIWVSGRNAGLEVTTNALSGGSLGAILFSTPILAVPEPTTDALVTGNTITGYLGNGVSIGGQAKVTGTELSGNVITENGGTGILVLDGNTDNVIRGNTADRNAFGIRTGLYTTGNTIESNQMLGNGQFDAREATFTTVDGVTVLGNNWIGNQCVTDDPAGTICPAAS</sequence>
<keyword evidence="2" id="KW-0732">Signal</keyword>
<dbReference type="InterPro" id="IPR012334">
    <property type="entry name" value="Pectin_lyas_fold"/>
</dbReference>
<evidence type="ECO:0000259" key="3">
    <source>
        <dbReference type="Pfam" id="PF05048"/>
    </source>
</evidence>
<dbReference type="InterPro" id="IPR006626">
    <property type="entry name" value="PbH1"/>
</dbReference>
<accession>A0A317JVL5</accession>
<protein>
    <recommendedName>
        <fullName evidence="3">Periplasmic copper-binding protein NosD beta helix domain-containing protein</fullName>
    </recommendedName>
</protein>
<proteinExistence type="predicted"/>
<feature type="chain" id="PRO_5016234529" description="Periplasmic copper-binding protein NosD beta helix domain-containing protein" evidence="2">
    <location>
        <begin position="25"/>
        <end position="441"/>
    </location>
</feature>
<dbReference type="InterPro" id="IPR007742">
    <property type="entry name" value="NosD_dom"/>
</dbReference>